<reference evidence="1" key="1">
    <citation type="submission" date="2016-01" db="EMBL/GenBank/DDBJ databases">
        <title>Reference transcriptome for the parasite Schistocephalus solidus: insights into the molecular evolution of parasitism.</title>
        <authorList>
            <person name="Hebert F.O."/>
            <person name="Grambauer S."/>
            <person name="Barber I."/>
            <person name="Landry C.R."/>
            <person name="Aubin-Horth N."/>
        </authorList>
    </citation>
    <scope>NUCLEOTIDE SEQUENCE</scope>
</reference>
<organism evidence="1">
    <name type="scientific">Schistocephalus solidus</name>
    <name type="common">Tapeworm</name>
    <dbReference type="NCBI Taxonomy" id="70667"/>
    <lineage>
        <taxon>Eukaryota</taxon>
        <taxon>Metazoa</taxon>
        <taxon>Spiralia</taxon>
        <taxon>Lophotrochozoa</taxon>
        <taxon>Platyhelminthes</taxon>
        <taxon>Cestoda</taxon>
        <taxon>Eucestoda</taxon>
        <taxon>Diphyllobothriidea</taxon>
        <taxon>Diphyllobothriidae</taxon>
        <taxon>Schistocephalus</taxon>
    </lineage>
</organism>
<proteinExistence type="predicted"/>
<evidence type="ECO:0000313" key="1">
    <source>
        <dbReference type="EMBL" id="JAP45165.1"/>
    </source>
</evidence>
<dbReference type="EMBL" id="GEEE01018060">
    <property type="protein sequence ID" value="JAP45165.1"/>
    <property type="molecule type" value="Transcribed_RNA"/>
</dbReference>
<name>A0A0X3NZY0_SCHSO</name>
<accession>A0A0X3NZY0</accession>
<dbReference type="AlphaFoldDB" id="A0A0X3NZY0"/>
<gene>
    <name evidence="1" type="ORF">TR140313</name>
</gene>
<protein>
    <submittedName>
        <fullName evidence="1">Uncharacterized protein</fullName>
    </submittedName>
</protein>
<sequence>MDKNRERRLKLLLSVDSRASTGIIRKRQEMSTHILGGALLTNILRQIFMGLPANTAIKLRRGKGQWVTVTSVTTIYLRSASVGREQPQHYKIRQRVVQKITQMAYRNTISASAVSNQFCHRELDEVHLTAGLTAIRKDRLSTTNLRSLQPGFQRQISLSIEVTEGGEGVRTTATNCLGRL</sequence>